<organism evidence="1 2">
    <name type="scientific">Endozoicomonas montiporae</name>
    <dbReference type="NCBI Taxonomy" id="1027273"/>
    <lineage>
        <taxon>Bacteria</taxon>
        <taxon>Pseudomonadati</taxon>
        <taxon>Pseudomonadota</taxon>
        <taxon>Gammaproteobacteria</taxon>
        <taxon>Oceanospirillales</taxon>
        <taxon>Endozoicomonadaceae</taxon>
        <taxon>Endozoicomonas</taxon>
    </lineage>
</organism>
<keyword evidence="2" id="KW-1185">Reference proteome</keyword>
<proteinExistence type="predicted"/>
<name>A0A081MYL5_9GAMM</name>
<dbReference type="RefSeq" id="WP_034879995.1">
    <property type="nucleotide sequence ID" value="NZ_JOKG01000009.1"/>
</dbReference>
<evidence type="ECO:0000313" key="2">
    <source>
        <dbReference type="Proteomes" id="UP000028006"/>
    </source>
</evidence>
<reference evidence="1 2" key="1">
    <citation type="submission" date="2014-06" db="EMBL/GenBank/DDBJ databases">
        <title>Whole Genome Sequences of Three Symbiotic Endozoicomonas Bacteria.</title>
        <authorList>
            <person name="Neave M.J."/>
            <person name="Apprill A."/>
            <person name="Voolstra C.R."/>
        </authorList>
    </citation>
    <scope>NUCLEOTIDE SEQUENCE [LARGE SCALE GENOMIC DNA]</scope>
    <source>
        <strain evidence="1 2">LMG 24815</strain>
    </source>
</reference>
<protein>
    <recommendedName>
        <fullName evidence="3">Phage head-tail adapter protein</fullName>
    </recommendedName>
</protein>
<evidence type="ECO:0008006" key="3">
    <source>
        <dbReference type="Google" id="ProtNLM"/>
    </source>
</evidence>
<dbReference type="Proteomes" id="UP000028006">
    <property type="component" value="Unassembled WGS sequence"/>
</dbReference>
<comment type="caution">
    <text evidence="1">The sequence shown here is derived from an EMBL/GenBank/DDBJ whole genome shotgun (WGS) entry which is preliminary data.</text>
</comment>
<dbReference type="InterPro" id="IPR008018">
    <property type="entry name" value="Phage_tail_attach_FII"/>
</dbReference>
<dbReference type="GO" id="GO:0019068">
    <property type="term" value="P:virion assembly"/>
    <property type="evidence" value="ECO:0007669"/>
    <property type="project" value="InterPro"/>
</dbReference>
<gene>
    <name evidence="1" type="ORF">GZ77_26100</name>
</gene>
<evidence type="ECO:0000313" key="1">
    <source>
        <dbReference type="EMBL" id="KEQ11288.1"/>
    </source>
</evidence>
<dbReference type="InterPro" id="IPR053734">
    <property type="entry name" value="Phage_Head-Tail_Connect_sf"/>
</dbReference>
<dbReference type="SUPFAM" id="SSF69279">
    <property type="entry name" value="Phage tail proteins"/>
    <property type="match status" value="1"/>
</dbReference>
<accession>A0A081MYL5</accession>
<dbReference type="Gene3D" id="2.40.10.180">
    <property type="entry name" value="Phage tail proteins"/>
    <property type="match status" value="1"/>
</dbReference>
<dbReference type="Pfam" id="PF05354">
    <property type="entry name" value="Phage_attach"/>
    <property type="match status" value="1"/>
</dbReference>
<dbReference type="AlphaFoldDB" id="A0A081MYL5"/>
<sequence>MNRFAQIVRRALILTWDTDALVTPEQGEPFHVEGIFNNPRTDIETKARRGETNVGSVFQERSPVLTVDSKHCEGISKKWTIKINDRVYFVARWHDDGMGLTELWLAENQEGAGNGNGLPWAQQ</sequence>
<dbReference type="EMBL" id="JOKG01000009">
    <property type="protein sequence ID" value="KEQ11288.1"/>
    <property type="molecule type" value="Genomic_DNA"/>
</dbReference>